<feature type="binding site" evidence="3">
    <location>
        <position position="246"/>
    </location>
    <ligand>
        <name>Na(+)</name>
        <dbReference type="ChEBI" id="CHEBI:29101"/>
    </ligand>
</feature>
<protein>
    <submittedName>
        <fullName evidence="5">ABC transporter substrate-binding protein</fullName>
    </submittedName>
</protein>
<dbReference type="RefSeq" id="WP_044348099.1">
    <property type="nucleotide sequence ID" value="NZ_AZAC01000011.1"/>
</dbReference>
<dbReference type="GO" id="GO:0031317">
    <property type="term" value="C:tripartite ATP-independent periplasmic transporter complex"/>
    <property type="evidence" value="ECO:0007669"/>
    <property type="project" value="InterPro"/>
</dbReference>
<evidence type="ECO:0000256" key="3">
    <source>
        <dbReference type="PIRSR" id="PIRSR039026-2"/>
    </source>
</evidence>
<organism evidence="5 6">
    <name type="scientific">Dethiosulfatarculus sandiegensis</name>
    <dbReference type="NCBI Taxonomy" id="1429043"/>
    <lineage>
        <taxon>Bacteria</taxon>
        <taxon>Pseudomonadati</taxon>
        <taxon>Thermodesulfobacteriota</taxon>
        <taxon>Desulfarculia</taxon>
        <taxon>Desulfarculales</taxon>
        <taxon>Desulfarculaceae</taxon>
        <taxon>Dethiosulfatarculus</taxon>
    </lineage>
</organism>
<evidence type="ECO:0000313" key="5">
    <source>
        <dbReference type="EMBL" id="KIX14204.1"/>
    </source>
</evidence>
<dbReference type="InParanoid" id="A0A0D2J7L1"/>
<reference evidence="5 6" key="1">
    <citation type="submission" date="2013-11" db="EMBL/GenBank/DDBJ databases">
        <title>Metagenomic analysis of a methanogenic consortium involved in long chain n-alkane degradation.</title>
        <authorList>
            <person name="Davidova I.A."/>
            <person name="Callaghan A.V."/>
            <person name="Wawrik B."/>
            <person name="Pruitt S."/>
            <person name="Marks C."/>
            <person name="Duncan K.E."/>
            <person name="Suflita J.M."/>
        </authorList>
    </citation>
    <scope>NUCLEOTIDE SEQUENCE [LARGE SCALE GENOMIC DNA]</scope>
    <source>
        <strain evidence="5 6">SPR</strain>
    </source>
</reference>
<dbReference type="PANTHER" id="PTHR33376:SF5">
    <property type="entry name" value="EXTRACYTOPLASMIC SOLUTE RECEPTOR PROTEIN"/>
    <property type="match status" value="1"/>
</dbReference>
<dbReference type="GO" id="GO:0046872">
    <property type="term" value="F:metal ion binding"/>
    <property type="evidence" value="ECO:0007669"/>
    <property type="project" value="UniProtKB-KW"/>
</dbReference>
<dbReference type="AlphaFoldDB" id="A0A0D2J7L1"/>
<evidence type="ECO:0000256" key="1">
    <source>
        <dbReference type="ARBA" id="ARBA00022729"/>
    </source>
</evidence>
<dbReference type="GO" id="GO:0055085">
    <property type="term" value="P:transmembrane transport"/>
    <property type="evidence" value="ECO:0007669"/>
    <property type="project" value="InterPro"/>
</dbReference>
<sequence>MKKLGIILLALALAVGFTAANADFGMAKDKVQEKAKKKKYKKFGADERAKAWKNKKWKTSKKRITWRMTGPWGAGLLFYDFMIHFADSVRAASGGRLNIKVFPAGAIVPPMETFEAVSKGVVDIGHSWPGYWKGKNEAFVAFSSVPFGLDNEGYNIWYYERGGQEMLNELYGRFGMVAFFCGNAGQELGLFSNKKASKMEDFKGMKVRTVGWYMDILNRLGASVTPLPGSEIYLGLERGIIDACEFSSPAVDLPMGFHEVTKYVIEPGAHQPSCQFDIFINKKKWDALPEDLKAIVSICAKETQLWSNAWIENLNITAIKEMGKKVEYVVMEDEALNEFAKTTYEYLEELKAKNPDVKKVLDSQDKFKEDFAPWREMRGRLVPWPYKTYTSGSQKSVGTHLQ</sequence>
<feature type="binding site" evidence="2">
    <location>
        <position position="208"/>
    </location>
    <ligand>
        <name>substrate</name>
    </ligand>
</feature>
<evidence type="ECO:0000256" key="2">
    <source>
        <dbReference type="PIRSR" id="PIRSR039026-1"/>
    </source>
</evidence>
<dbReference type="PANTHER" id="PTHR33376">
    <property type="match status" value="1"/>
</dbReference>
<comment type="caution">
    <text evidence="5">The sequence shown here is derived from an EMBL/GenBank/DDBJ whole genome shotgun (WGS) entry which is preliminary data.</text>
</comment>
<keyword evidence="3" id="KW-0479">Metal-binding</keyword>
<keyword evidence="1 4" id="KW-0732">Signal</keyword>
<accession>A0A0D2J7L1</accession>
<feature type="signal peptide" evidence="4">
    <location>
        <begin position="1"/>
        <end position="22"/>
    </location>
</feature>
<dbReference type="STRING" id="1429043.X474_09370"/>
<dbReference type="Proteomes" id="UP000032233">
    <property type="component" value="Unassembled WGS sequence"/>
</dbReference>
<dbReference type="Gene3D" id="3.40.190.170">
    <property type="entry name" value="Bacterial extracellular solute-binding protein, family 7"/>
    <property type="match status" value="1"/>
</dbReference>
<feature type="binding site" evidence="3">
    <location>
        <position position="271"/>
    </location>
    <ligand>
        <name>substrate</name>
    </ligand>
</feature>
<feature type="binding site" evidence="2">
    <location>
        <position position="187"/>
    </location>
    <ligand>
        <name>substrate</name>
    </ligand>
</feature>
<dbReference type="InterPro" id="IPR038404">
    <property type="entry name" value="TRAP_DctP_sf"/>
</dbReference>
<keyword evidence="6" id="KW-1185">Reference proteome</keyword>
<evidence type="ECO:0000256" key="4">
    <source>
        <dbReference type="SAM" id="SignalP"/>
    </source>
</evidence>
<dbReference type="OrthoDB" id="9769667at2"/>
<dbReference type="EMBL" id="AZAC01000011">
    <property type="protein sequence ID" value="KIX14204.1"/>
    <property type="molecule type" value="Genomic_DNA"/>
</dbReference>
<dbReference type="Gene3D" id="3.40.190.10">
    <property type="entry name" value="Periplasmic binding protein-like II"/>
    <property type="match status" value="1"/>
</dbReference>
<proteinExistence type="predicted"/>
<gene>
    <name evidence="5" type="ORF">X474_09370</name>
</gene>
<feature type="binding site" evidence="3">
    <location>
        <position position="245"/>
    </location>
    <ligand>
        <name>substrate</name>
    </ligand>
</feature>
<dbReference type="InterPro" id="IPR026289">
    <property type="entry name" value="SBP_TakP-like"/>
</dbReference>
<dbReference type="InterPro" id="IPR018389">
    <property type="entry name" value="DctP_fam"/>
</dbReference>
<evidence type="ECO:0000313" key="6">
    <source>
        <dbReference type="Proteomes" id="UP000032233"/>
    </source>
</evidence>
<dbReference type="PIRSF" id="PIRSF039026">
    <property type="entry name" value="SiaP"/>
    <property type="match status" value="1"/>
</dbReference>
<name>A0A0D2J7L1_9BACT</name>
<dbReference type="Pfam" id="PF03480">
    <property type="entry name" value="DctP"/>
    <property type="match status" value="1"/>
</dbReference>
<feature type="chain" id="PRO_5002244730" evidence="4">
    <location>
        <begin position="23"/>
        <end position="402"/>
    </location>
</feature>
<dbReference type="NCBIfam" id="NF037995">
    <property type="entry name" value="TRAP_S1"/>
    <property type="match status" value="1"/>
</dbReference>